<feature type="region of interest" description="Disordered" evidence="1">
    <location>
        <begin position="336"/>
        <end position="411"/>
    </location>
</feature>
<feature type="compositionally biased region" description="Basic and acidic residues" evidence="1">
    <location>
        <begin position="473"/>
        <end position="495"/>
    </location>
</feature>
<name>A0A7U3Q2Z4_EPIFF</name>
<feature type="compositionally biased region" description="Acidic residues" evidence="1">
    <location>
        <begin position="62"/>
        <end position="74"/>
    </location>
</feature>
<evidence type="ECO:0000313" key="3">
    <source>
        <dbReference type="Proteomes" id="UP000594364"/>
    </source>
</evidence>
<keyword evidence="3" id="KW-1185">Reference proteome</keyword>
<dbReference type="OrthoDB" id="4953021at2759"/>
<feature type="compositionally biased region" description="Basic residues" evidence="1">
    <location>
        <begin position="336"/>
        <end position="348"/>
    </location>
</feature>
<feature type="compositionally biased region" description="Polar residues" evidence="1">
    <location>
        <begin position="31"/>
        <end position="50"/>
    </location>
</feature>
<organism evidence="2 3">
    <name type="scientific">Epichloe festucae (strain Fl1)</name>
    <dbReference type="NCBI Taxonomy" id="877507"/>
    <lineage>
        <taxon>Eukaryota</taxon>
        <taxon>Fungi</taxon>
        <taxon>Dikarya</taxon>
        <taxon>Ascomycota</taxon>
        <taxon>Pezizomycotina</taxon>
        <taxon>Sordariomycetes</taxon>
        <taxon>Hypocreomycetidae</taxon>
        <taxon>Hypocreales</taxon>
        <taxon>Clavicipitaceae</taxon>
        <taxon>Epichloe</taxon>
    </lineage>
</organism>
<feature type="region of interest" description="Disordered" evidence="1">
    <location>
        <begin position="539"/>
        <end position="585"/>
    </location>
</feature>
<evidence type="ECO:0000256" key="1">
    <source>
        <dbReference type="SAM" id="MobiDB-lite"/>
    </source>
</evidence>
<feature type="compositionally biased region" description="Basic and acidic residues" evidence="1">
    <location>
        <begin position="359"/>
        <end position="370"/>
    </location>
</feature>
<feature type="region of interest" description="Disordered" evidence="1">
    <location>
        <begin position="1"/>
        <end position="112"/>
    </location>
</feature>
<protein>
    <submittedName>
        <fullName evidence="2">Uncharacterized protein</fullName>
    </submittedName>
</protein>
<proteinExistence type="predicted"/>
<sequence length="811" mass="88638">MPRKTGWGSTKTPPRRQRQQRQTTQLGELDTTPTRPSASPNLPEQQNQHGDISEHSIHESFDSDGFENGIEDGDLVQLADTQAIPETTVSKGFSWSETGSGARRSSSVSSGGTSKGFYGYLGVDTAFSSPVSGIDALPDTVPLPIDLTHDPLLGDKKQAPVIVDFSETATTVVRSSPMTGSRFSRGTCASSHRDSVDRAQVDDSINQTPPQLNPVDTNEPVALQSSKTIKTSAKESPNRSVLFDSAQAVDKATHDVRSVTNKTTYHRRGDTSLTTHFVSLDGAADRLDNGEGAVLDKIEVAVDGNKHKRKRKQRPKSPLQFDDDTQEVKTMIKKPVLKKSRQKPRCKMVKPCSPPLETPAKHEEVEERVLRNRPVKSANKCLATTGSQSPPVEMTDNMHEHAPNIPSQCPVENTKDSLLEAQADNSFDPREEDAVEIPDALEAERHIESPSSFRANIQISRDSPSHTPPASPNEDKDNATTHEATVEKTIRREKPTTSVQAGNEKDDEFAAQKPLRAEVHSPLQHNIQSSSQLHHLVATKSAHGQNGKRSSARKTSDGGKHSLIAVPPGRHISVSGQGSPIRLSHLEDNDVNSMPAEVPPLVIWGSTSYTRRLERPVVEATQHESNQGSNFAVALEIESSRPVSPAGLEENLGLRQSILSELKKEHANRRIASGQAKTHVTEPADHGRQQLHELVDACMQRLDSKKECIIKIADTYTKAGNHCVKRIQSRFGRERSAVIHLAKENTKTFNRHVSDGIKSIERNSARKSLSMNQFKLDMSARAASYAHASSALDKLHHAVLTGDKACSGSDA</sequence>
<feature type="region of interest" description="Disordered" evidence="1">
    <location>
        <begin position="459"/>
        <end position="507"/>
    </location>
</feature>
<gene>
    <name evidence="2" type="ORF">C2857_003172</name>
</gene>
<dbReference type="EMBL" id="CP031390">
    <property type="protein sequence ID" value="QPH18181.1"/>
    <property type="molecule type" value="Genomic_DNA"/>
</dbReference>
<feature type="compositionally biased region" description="Polar residues" evidence="1">
    <location>
        <begin position="176"/>
        <end position="190"/>
    </location>
</feature>
<accession>A0A7U3Q2Z4</accession>
<evidence type="ECO:0000313" key="2">
    <source>
        <dbReference type="EMBL" id="QPH18181.1"/>
    </source>
</evidence>
<feature type="compositionally biased region" description="Polar residues" evidence="1">
    <location>
        <begin position="84"/>
        <end position="97"/>
    </location>
</feature>
<feature type="region of interest" description="Disordered" evidence="1">
    <location>
        <begin position="176"/>
        <end position="198"/>
    </location>
</feature>
<dbReference type="AlphaFoldDB" id="A0A7U3Q2Z4"/>
<reference evidence="2 3" key="1">
    <citation type="journal article" date="2018" name="PLoS Genet.">
        <title>Repeat elements organise 3D genome structure and mediate transcription in the filamentous fungus Epichloe festucae.</title>
        <authorList>
            <person name="Winter D.J."/>
            <person name="Ganley A.R.D."/>
            <person name="Young C.A."/>
            <person name="Liachko I."/>
            <person name="Schardl C.L."/>
            <person name="Dupont P.Y."/>
            <person name="Berry D."/>
            <person name="Ram A."/>
            <person name="Scott B."/>
            <person name="Cox M.P."/>
        </authorList>
    </citation>
    <scope>NUCLEOTIDE SEQUENCE [LARGE SCALE GENOMIC DNA]</scope>
    <source>
        <strain evidence="2 3">Fl1</strain>
    </source>
</reference>
<feature type="compositionally biased region" description="Basic and acidic residues" evidence="1">
    <location>
        <begin position="51"/>
        <end position="61"/>
    </location>
</feature>
<dbReference type="Proteomes" id="UP000594364">
    <property type="component" value="Chromosome 6"/>
</dbReference>
<feature type="compositionally biased region" description="Low complexity" evidence="1">
    <location>
        <begin position="98"/>
        <end position="112"/>
    </location>
</feature>